<evidence type="ECO:0000256" key="1">
    <source>
        <dbReference type="ARBA" id="ARBA00012727"/>
    </source>
</evidence>
<dbReference type="SUPFAM" id="SSF50249">
    <property type="entry name" value="Nucleic acid-binding proteins"/>
    <property type="match status" value="1"/>
</dbReference>
<dbReference type="Proteomes" id="UP000585507">
    <property type="component" value="Unassembled WGS sequence"/>
</dbReference>
<evidence type="ECO:0000259" key="2">
    <source>
        <dbReference type="Pfam" id="PF04679"/>
    </source>
</evidence>
<evidence type="ECO:0000313" key="3">
    <source>
        <dbReference type="EMBL" id="MBB5536298.1"/>
    </source>
</evidence>
<accession>A0A7W8XA47</accession>
<dbReference type="Pfam" id="PF04679">
    <property type="entry name" value="DNA_ligase_A_C"/>
    <property type="match status" value="1"/>
</dbReference>
<evidence type="ECO:0000313" key="4">
    <source>
        <dbReference type="Proteomes" id="UP000585507"/>
    </source>
</evidence>
<protein>
    <recommendedName>
        <fullName evidence="1">DNA ligase (ATP)</fullName>
        <ecNumber evidence="1">6.5.1.1</ecNumber>
    </recommendedName>
</protein>
<dbReference type="AlphaFoldDB" id="A0A7W8XA47"/>
<dbReference type="InterPro" id="IPR012340">
    <property type="entry name" value="NA-bd_OB-fold"/>
</dbReference>
<dbReference type="GO" id="GO:0006281">
    <property type="term" value="P:DNA repair"/>
    <property type="evidence" value="ECO:0007669"/>
    <property type="project" value="InterPro"/>
</dbReference>
<dbReference type="GO" id="GO:0006310">
    <property type="term" value="P:DNA recombination"/>
    <property type="evidence" value="ECO:0007669"/>
    <property type="project" value="InterPro"/>
</dbReference>
<dbReference type="EMBL" id="JACHBK010000006">
    <property type="protein sequence ID" value="MBB5536298.1"/>
    <property type="molecule type" value="Genomic_DNA"/>
</dbReference>
<name>A0A7W8XA47_9HYPH</name>
<gene>
    <name evidence="3" type="ORF">GGD55_003005</name>
</gene>
<dbReference type="Gene3D" id="2.40.50.140">
    <property type="entry name" value="Nucleic acid-binding proteins"/>
    <property type="match status" value="1"/>
</dbReference>
<proteinExistence type="predicted"/>
<keyword evidence="4" id="KW-1185">Reference proteome</keyword>
<comment type="caution">
    <text evidence="3">The sequence shown here is derived from an EMBL/GenBank/DDBJ whole genome shotgun (WGS) entry which is preliminary data.</text>
</comment>
<dbReference type="InterPro" id="IPR012309">
    <property type="entry name" value="DNA_ligase_ATP-dep_C"/>
</dbReference>
<organism evidence="3 4">
    <name type="scientific">Rhizobium giardinii</name>
    <dbReference type="NCBI Taxonomy" id="56731"/>
    <lineage>
        <taxon>Bacteria</taxon>
        <taxon>Pseudomonadati</taxon>
        <taxon>Pseudomonadota</taxon>
        <taxon>Alphaproteobacteria</taxon>
        <taxon>Hyphomicrobiales</taxon>
        <taxon>Rhizobiaceae</taxon>
        <taxon>Rhizobium/Agrobacterium group</taxon>
        <taxon>Rhizobium</taxon>
    </lineage>
</organism>
<dbReference type="GO" id="GO:0003910">
    <property type="term" value="F:DNA ligase (ATP) activity"/>
    <property type="evidence" value="ECO:0007669"/>
    <property type="project" value="UniProtKB-EC"/>
</dbReference>
<dbReference type="EC" id="6.5.1.1" evidence="1"/>
<feature type="domain" description="DNA ligase ATP-dependent C-terminal" evidence="2">
    <location>
        <begin position="12"/>
        <end position="77"/>
    </location>
</feature>
<reference evidence="3 4" key="1">
    <citation type="submission" date="2020-08" db="EMBL/GenBank/DDBJ databases">
        <title>Genomic Encyclopedia of Type Strains, Phase IV (KMG-V): Genome sequencing to study the core and pangenomes of soil and plant-associated prokaryotes.</title>
        <authorList>
            <person name="Whitman W."/>
        </authorList>
    </citation>
    <scope>NUCLEOTIDE SEQUENCE [LARGE SCALE GENOMIC DNA]</scope>
    <source>
        <strain evidence="3 4">SEMIA 4084</strain>
    </source>
</reference>
<sequence length="167" mass="18106">MDVGYEQSAAARGGIGSLLLAARRGHDWAYVGSVGTGFNTTDVEYLCRTLNKLKTPKQVVPLKGKNLVFVQPTLIAESRSAVGRITAIFVVDPIGFTGNPGQRRHLRHCQSATQANRALAAWPAVMSHALRPAGLRFLFDGQSILIGIWKHNILIDEHVELVAGPDL</sequence>